<evidence type="ECO:0000256" key="1">
    <source>
        <dbReference type="SAM" id="Phobius"/>
    </source>
</evidence>
<organism evidence="2 3">
    <name type="scientific">Paractinoplanes aksuensis</name>
    <dbReference type="NCBI Taxonomy" id="2939490"/>
    <lineage>
        <taxon>Bacteria</taxon>
        <taxon>Bacillati</taxon>
        <taxon>Actinomycetota</taxon>
        <taxon>Actinomycetes</taxon>
        <taxon>Micromonosporales</taxon>
        <taxon>Micromonosporaceae</taxon>
        <taxon>Paractinoplanes</taxon>
    </lineage>
</organism>
<dbReference type="InterPro" id="IPR011726">
    <property type="entry name" value="KdpF"/>
</dbReference>
<name>A0ABT1E300_9ACTN</name>
<keyword evidence="1" id="KW-0812">Transmembrane</keyword>
<proteinExistence type="predicted"/>
<comment type="caution">
    <text evidence="2">The sequence shown here is derived from an EMBL/GenBank/DDBJ whole genome shotgun (WGS) entry which is preliminary data.</text>
</comment>
<keyword evidence="1" id="KW-0472">Membrane</keyword>
<feature type="transmembrane region" description="Helical" evidence="1">
    <location>
        <begin position="6"/>
        <end position="25"/>
    </location>
</feature>
<reference evidence="2 3" key="1">
    <citation type="submission" date="2022-06" db="EMBL/GenBank/DDBJ databases">
        <title>New Species of the Genus Actinoplanes, ActinopZanes ferrugineus.</title>
        <authorList>
            <person name="Ding P."/>
        </authorList>
    </citation>
    <scope>NUCLEOTIDE SEQUENCE [LARGE SCALE GENOMIC DNA]</scope>
    <source>
        <strain evidence="2 3">TRM88003</strain>
    </source>
</reference>
<dbReference type="EMBL" id="JAMYJR010000059">
    <property type="protein sequence ID" value="MCO8277478.1"/>
    <property type="molecule type" value="Genomic_DNA"/>
</dbReference>
<sequence>MSAVNLIGLIVAVLLGVFMVAALLFPEKF</sequence>
<dbReference type="Pfam" id="PF09604">
    <property type="entry name" value="Potass_KdpF"/>
    <property type="match status" value="1"/>
</dbReference>
<gene>
    <name evidence="2" type="primary">kdpF</name>
    <name evidence="2" type="ORF">M1L60_43555</name>
</gene>
<evidence type="ECO:0000313" key="3">
    <source>
        <dbReference type="Proteomes" id="UP001523369"/>
    </source>
</evidence>
<dbReference type="Proteomes" id="UP001523369">
    <property type="component" value="Unassembled WGS sequence"/>
</dbReference>
<keyword evidence="1" id="KW-1133">Transmembrane helix</keyword>
<dbReference type="RefSeq" id="WP_244876026.1">
    <property type="nucleotide sequence ID" value="NZ_JAMYJR010000059.1"/>
</dbReference>
<protein>
    <submittedName>
        <fullName evidence="2">K(+)-transporting ATPase subunit F</fullName>
    </submittedName>
</protein>
<accession>A0ABT1E300</accession>
<keyword evidence="3" id="KW-1185">Reference proteome</keyword>
<evidence type="ECO:0000313" key="2">
    <source>
        <dbReference type="EMBL" id="MCO8277478.1"/>
    </source>
</evidence>
<dbReference type="NCBIfam" id="TIGR02115">
    <property type="entry name" value="potass_kdpF"/>
    <property type="match status" value="1"/>
</dbReference>